<organism evidence="2 3">
    <name type="scientific">Streptosporangium becharense</name>
    <dbReference type="NCBI Taxonomy" id="1816182"/>
    <lineage>
        <taxon>Bacteria</taxon>
        <taxon>Bacillati</taxon>
        <taxon>Actinomycetota</taxon>
        <taxon>Actinomycetes</taxon>
        <taxon>Streptosporangiales</taxon>
        <taxon>Streptosporangiaceae</taxon>
        <taxon>Streptosporangium</taxon>
    </lineage>
</organism>
<feature type="compositionally biased region" description="Low complexity" evidence="1">
    <location>
        <begin position="262"/>
        <end position="272"/>
    </location>
</feature>
<dbReference type="InterPro" id="IPR050149">
    <property type="entry name" value="Collagen_superfamily"/>
</dbReference>
<keyword evidence="3" id="KW-1185">Reference proteome</keyword>
<feature type="compositionally biased region" description="Low complexity" evidence="1">
    <location>
        <begin position="114"/>
        <end position="127"/>
    </location>
</feature>
<dbReference type="AlphaFoldDB" id="A0A7W9IHH1"/>
<feature type="compositionally biased region" description="Low complexity" evidence="1">
    <location>
        <begin position="141"/>
        <end position="153"/>
    </location>
</feature>
<feature type="compositionally biased region" description="Basic and acidic residues" evidence="1">
    <location>
        <begin position="154"/>
        <end position="163"/>
    </location>
</feature>
<dbReference type="PANTHER" id="PTHR24023">
    <property type="entry name" value="COLLAGEN ALPHA"/>
    <property type="match status" value="1"/>
</dbReference>
<dbReference type="EMBL" id="JACHMP010000001">
    <property type="protein sequence ID" value="MBB5820788.1"/>
    <property type="molecule type" value="Genomic_DNA"/>
</dbReference>
<dbReference type="Gene3D" id="1.20.5.320">
    <property type="entry name" value="6-Phosphogluconate Dehydrogenase, domain 3"/>
    <property type="match status" value="1"/>
</dbReference>
<dbReference type="GO" id="GO:0031012">
    <property type="term" value="C:extracellular matrix"/>
    <property type="evidence" value="ECO:0007669"/>
    <property type="project" value="TreeGrafter"/>
</dbReference>
<reference evidence="2 3" key="1">
    <citation type="submission" date="2020-08" db="EMBL/GenBank/DDBJ databases">
        <title>Sequencing the genomes of 1000 actinobacteria strains.</title>
        <authorList>
            <person name="Klenk H.-P."/>
        </authorList>
    </citation>
    <scope>NUCLEOTIDE SEQUENCE [LARGE SCALE GENOMIC DNA]</scope>
    <source>
        <strain evidence="2 3">DSM 46887</strain>
    </source>
</reference>
<evidence type="ECO:0000256" key="1">
    <source>
        <dbReference type="SAM" id="MobiDB-lite"/>
    </source>
</evidence>
<evidence type="ECO:0000313" key="2">
    <source>
        <dbReference type="EMBL" id="MBB5820788.1"/>
    </source>
</evidence>
<evidence type="ECO:0008006" key="4">
    <source>
        <dbReference type="Google" id="ProtNLM"/>
    </source>
</evidence>
<feature type="compositionally biased region" description="Low complexity" evidence="1">
    <location>
        <begin position="165"/>
        <end position="178"/>
    </location>
</feature>
<dbReference type="PANTHER" id="PTHR24023:SF1082">
    <property type="entry name" value="COLLAGEN TRIPLE HELIX REPEAT"/>
    <property type="match status" value="1"/>
</dbReference>
<feature type="region of interest" description="Disordered" evidence="1">
    <location>
        <begin position="262"/>
        <end position="288"/>
    </location>
</feature>
<accession>A0A7W9IHH1</accession>
<protein>
    <recommendedName>
        <fullName evidence="4">Collagen-like protein</fullName>
    </recommendedName>
</protein>
<dbReference type="RefSeq" id="WP_221207251.1">
    <property type="nucleotide sequence ID" value="NZ_JACHMP010000001.1"/>
</dbReference>
<proteinExistence type="predicted"/>
<evidence type="ECO:0000313" key="3">
    <source>
        <dbReference type="Proteomes" id="UP000540685"/>
    </source>
</evidence>
<dbReference type="GO" id="GO:0005615">
    <property type="term" value="C:extracellular space"/>
    <property type="evidence" value="ECO:0007669"/>
    <property type="project" value="TreeGrafter"/>
</dbReference>
<sequence>MAAKLRGGRTLAVLSVGVLAGSILTVGGSAAAVASSADGDIYACVHKKTRYARIVNASARCKPTEIRVTWSQSGGSQGVATAGPQGEQGRPGPQGPKGDKGETGLRGPQGETGPQGKQGPAGPQGPKGETGAQGPQGETGPQGKQGPAGPQGPKGDKGDKGETGPRGTTGPAGPQGPKGEPGTGAKLSTYINKDGFHFGDGDGTASAKCNTGDIATGGGYQANLKRSVVTASYPSASGTWTVTVDNDYGIFDFNANSNGNANANGNANSSAAPSPTGKSEEKGVSAQGFGSSASGTVYVICAGK</sequence>
<dbReference type="Proteomes" id="UP000540685">
    <property type="component" value="Unassembled WGS sequence"/>
</dbReference>
<comment type="caution">
    <text evidence="2">The sequence shown here is derived from an EMBL/GenBank/DDBJ whole genome shotgun (WGS) entry which is preliminary data.</text>
</comment>
<feature type="region of interest" description="Disordered" evidence="1">
    <location>
        <begin position="68"/>
        <end position="190"/>
    </location>
</feature>
<name>A0A7W9IHH1_9ACTN</name>
<gene>
    <name evidence="2" type="ORF">F4562_003850</name>
</gene>
<dbReference type="InterPro" id="IPR008160">
    <property type="entry name" value="Collagen"/>
</dbReference>
<dbReference type="Pfam" id="PF01391">
    <property type="entry name" value="Collagen"/>
    <property type="match status" value="1"/>
</dbReference>